<accession>A0A4R5W5A6</accession>
<keyword evidence="2" id="KW-1185">Reference proteome</keyword>
<protein>
    <submittedName>
        <fullName evidence="1">Uncharacterized protein</fullName>
    </submittedName>
</protein>
<name>A0A4R5W5A6_9BURK</name>
<dbReference type="EMBL" id="SMYL01000001">
    <property type="protein sequence ID" value="TDK68277.1"/>
    <property type="molecule type" value="Genomic_DNA"/>
</dbReference>
<gene>
    <name evidence="1" type="ORF">E2I14_01665</name>
</gene>
<evidence type="ECO:0000313" key="2">
    <source>
        <dbReference type="Proteomes" id="UP000294829"/>
    </source>
</evidence>
<evidence type="ECO:0000313" key="1">
    <source>
        <dbReference type="EMBL" id="TDK68277.1"/>
    </source>
</evidence>
<comment type="caution">
    <text evidence="1">The sequence shown here is derived from an EMBL/GenBank/DDBJ whole genome shotgun (WGS) entry which is preliminary data.</text>
</comment>
<dbReference type="Proteomes" id="UP000294829">
    <property type="component" value="Unassembled WGS sequence"/>
</dbReference>
<proteinExistence type="predicted"/>
<sequence length="72" mass="7856">MKNTSFVVNETTLPSASLQTQQHILEQLDGFSDIEKSSLLAVFWSLRTEVAQQTQQCLSKAQASAARGVLSS</sequence>
<organism evidence="1 2">
    <name type="scientific">Sapientia aquatica</name>
    <dbReference type="NCBI Taxonomy" id="1549640"/>
    <lineage>
        <taxon>Bacteria</taxon>
        <taxon>Pseudomonadati</taxon>
        <taxon>Pseudomonadota</taxon>
        <taxon>Betaproteobacteria</taxon>
        <taxon>Burkholderiales</taxon>
        <taxon>Oxalobacteraceae</taxon>
        <taxon>Sapientia</taxon>
    </lineage>
</organism>
<reference evidence="1 2" key="1">
    <citation type="submission" date="2019-03" db="EMBL/GenBank/DDBJ databases">
        <title>Sapientia aquatica gen. nov., sp. nov., isolated from a crater lake.</title>
        <authorList>
            <person name="Felfoldi T."/>
            <person name="Szabo A."/>
            <person name="Toth E."/>
            <person name="Schumann P."/>
            <person name="Keki Z."/>
            <person name="Marialigeti K."/>
            <person name="Mathe I."/>
        </authorList>
    </citation>
    <scope>NUCLEOTIDE SEQUENCE [LARGE SCALE GENOMIC DNA]</scope>
    <source>
        <strain evidence="1 2">SA-152</strain>
    </source>
</reference>
<dbReference type="AlphaFoldDB" id="A0A4R5W5A6"/>
<dbReference type="RefSeq" id="WP_133324787.1">
    <property type="nucleotide sequence ID" value="NZ_SMYL01000001.1"/>
</dbReference>